<proteinExistence type="predicted"/>
<dbReference type="Proteomes" id="UP000068164">
    <property type="component" value="Unassembled WGS sequence"/>
</dbReference>
<evidence type="ECO:0000313" key="1">
    <source>
        <dbReference type="EMBL" id="KWV59839.1"/>
    </source>
</evidence>
<comment type="caution">
    <text evidence="1">The sequence shown here is derived from an EMBL/GenBank/DDBJ whole genome shotgun (WGS) entry which is preliminary data.</text>
</comment>
<accession>A0A120FRA9</accession>
<gene>
    <name evidence="1" type="ORF">AS026_27775</name>
</gene>
<evidence type="ECO:0000313" key="2">
    <source>
        <dbReference type="Proteomes" id="UP000068164"/>
    </source>
</evidence>
<protein>
    <submittedName>
        <fullName evidence="1">Uncharacterized protein</fullName>
    </submittedName>
</protein>
<sequence>MWFVDNWWRLRWETINGPHSVSADWRLRHELNSAMGGALWPPVMIYSSADPIVFAPSLGKRSAGGPQQYVNINGVGMVMADEYEKELDAFLQLVIEHCASAVDGKALEALLGQVLAERRDPELAGWRRLEACLGYDADEAPDDVVTGLIDFEGLAGEEGVEEAARARPGAESATILGQAIEATRLSDATVDLSLATKIEKDPELPPAAAPWRFAESAAANLRAMIGARPGQLRSGSLADILGARWGDLKKATATARQLPYGLRMSDDSDRTRLSLKTLRPKDRRYELARIFGDAVWKSGAEFGVVSRSNTDRQKFQRAFARSLLCPFDDLRHELDVNNPTPESIEAAAETFFVHESVVRNQLVYKGFLPFENATEEAEAA</sequence>
<name>A0A120FRA9_9HYPH</name>
<dbReference type="EMBL" id="LNCD01000004">
    <property type="protein sequence ID" value="KWV59839.1"/>
    <property type="molecule type" value="Genomic_DNA"/>
</dbReference>
<organism evidence="1 2">
    <name type="scientific">Rhizobium altiplani</name>
    <dbReference type="NCBI Taxonomy" id="1864509"/>
    <lineage>
        <taxon>Bacteria</taxon>
        <taxon>Pseudomonadati</taxon>
        <taxon>Pseudomonadota</taxon>
        <taxon>Alphaproteobacteria</taxon>
        <taxon>Hyphomicrobiales</taxon>
        <taxon>Rhizobiaceae</taxon>
        <taxon>Rhizobium/Agrobacterium group</taxon>
        <taxon>Rhizobium</taxon>
    </lineage>
</organism>
<keyword evidence="2" id="KW-1185">Reference proteome</keyword>
<reference evidence="1 2" key="1">
    <citation type="submission" date="2015-11" db="EMBL/GenBank/DDBJ databases">
        <title>Draft Genome Sequence of the Strain BR 10423 (Rhizobium sp.) isolated from nodules of Mimosa pudica.</title>
        <authorList>
            <person name="Barauna A.C."/>
            <person name="Zilli J.E."/>
            <person name="Simoes-Araujo J.L."/>
            <person name="Reis V.M."/>
            <person name="James E.K."/>
            <person name="Reis F.B.Jr."/>
            <person name="Rouws L.F."/>
            <person name="Passos S.R."/>
            <person name="Gois S.R."/>
        </authorList>
    </citation>
    <scope>NUCLEOTIDE SEQUENCE [LARGE SCALE GENOMIC DNA]</scope>
    <source>
        <strain evidence="1 2">BR10423</strain>
    </source>
</reference>
<dbReference type="AlphaFoldDB" id="A0A120FRA9"/>